<name>A0AAJ2Q1K5_9ACTN</name>
<dbReference type="InterPro" id="IPR013611">
    <property type="entry name" value="Transp-assoc_OB_typ2"/>
</dbReference>
<dbReference type="GO" id="GO:0005524">
    <property type="term" value="F:ATP binding"/>
    <property type="evidence" value="ECO:0007669"/>
    <property type="project" value="UniProtKB-KW"/>
</dbReference>
<dbReference type="InterPro" id="IPR003439">
    <property type="entry name" value="ABC_transporter-like_ATP-bd"/>
</dbReference>
<evidence type="ECO:0000313" key="3">
    <source>
        <dbReference type="EMBL" id="MDX3137211.1"/>
    </source>
</evidence>
<dbReference type="Gene3D" id="3.40.50.300">
    <property type="entry name" value="P-loop containing nucleotide triphosphate hydrolases"/>
    <property type="match status" value="1"/>
</dbReference>
<dbReference type="Proteomes" id="UP001273589">
    <property type="component" value="Unassembled WGS sequence"/>
</dbReference>
<evidence type="ECO:0000259" key="2">
    <source>
        <dbReference type="PROSITE" id="PS50893"/>
    </source>
</evidence>
<dbReference type="GO" id="GO:0016887">
    <property type="term" value="F:ATP hydrolysis activity"/>
    <property type="evidence" value="ECO:0007669"/>
    <property type="project" value="InterPro"/>
</dbReference>
<keyword evidence="1" id="KW-0813">Transport</keyword>
<dbReference type="InterPro" id="IPR027417">
    <property type="entry name" value="P-loop_NTPase"/>
</dbReference>
<organism evidence="3 4">
    <name type="scientific">Streptomyces europaeiscabiei</name>
    <dbReference type="NCBI Taxonomy" id="146819"/>
    <lineage>
        <taxon>Bacteria</taxon>
        <taxon>Bacillati</taxon>
        <taxon>Actinomycetota</taxon>
        <taxon>Actinomycetes</taxon>
        <taxon>Kitasatosporales</taxon>
        <taxon>Streptomycetaceae</taxon>
        <taxon>Streptomyces</taxon>
    </lineage>
</organism>
<dbReference type="PANTHER" id="PTHR42781">
    <property type="entry name" value="SPERMIDINE/PUTRESCINE IMPORT ATP-BINDING PROTEIN POTA"/>
    <property type="match status" value="1"/>
</dbReference>
<feature type="non-terminal residue" evidence="3">
    <location>
        <position position="1"/>
    </location>
</feature>
<dbReference type="GO" id="GO:0043190">
    <property type="term" value="C:ATP-binding cassette (ABC) transporter complex"/>
    <property type="evidence" value="ECO:0007669"/>
    <property type="project" value="InterPro"/>
</dbReference>
<evidence type="ECO:0000256" key="1">
    <source>
        <dbReference type="ARBA" id="ARBA00022448"/>
    </source>
</evidence>
<dbReference type="InterPro" id="IPR050093">
    <property type="entry name" value="ABC_SmlMolc_Importer"/>
</dbReference>
<reference evidence="3" key="1">
    <citation type="journal article" date="2023" name="Microb. Genom.">
        <title>Mesoterricola silvestris gen. nov., sp. nov., Mesoterricola sediminis sp. nov., Geothrix oryzae sp. nov., Geothrix edaphica sp. nov., Geothrix rubra sp. nov., and Geothrix limicola sp. nov., six novel members of Acidobacteriota isolated from soils.</title>
        <authorList>
            <person name="Weisberg A.J."/>
            <person name="Pearce E."/>
            <person name="Kramer C.G."/>
            <person name="Chang J.H."/>
            <person name="Clarke C.R."/>
        </authorList>
    </citation>
    <scope>NUCLEOTIDE SEQUENCE</scope>
    <source>
        <strain evidence="3">ND06-05F</strain>
    </source>
</reference>
<gene>
    <name evidence="3" type="ORF">PV367_47175</name>
</gene>
<dbReference type="EMBL" id="JARAWN010000872">
    <property type="protein sequence ID" value="MDX3137211.1"/>
    <property type="molecule type" value="Genomic_DNA"/>
</dbReference>
<dbReference type="InterPro" id="IPR017871">
    <property type="entry name" value="ABC_transporter-like_CS"/>
</dbReference>
<feature type="domain" description="ABC transporter" evidence="2">
    <location>
        <begin position="1"/>
        <end position="130"/>
    </location>
</feature>
<sequence>VAKGEIRRRVGETLEIAGLSGFGGRKPRELSGGQQQRVALCRALVYRPPVILMDEPLGALDKKLRDQLQIEIKTIQQELGLTVIYVTHDQEEALVMSDRIAVMRNGRIEQFDTPRELFERPRTPFVADFLGAANFLPGRIEQHTDTHTLVRLDDSGGLLTARRHPLPPGTHVKAAVQPGRLHACATDDGFCTGTVETATYVGTLVRAGVRTHGTDTPLLRLEVPAGRGPVTGEHIGITTDPDDVNLFPTAQGG</sequence>
<dbReference type="Gene3D" id="2.40.50.100">
    <property type="match status" value="1"/>
</dbReference>
<proteinExistence type="predicted"/>
<dbReference type="Pfam" id="PF00005">
    <property type="entry name" value="ABC_tran"/>
    <property type="match status" value="1"/>
</dbReference>
<keyword evidence="3" id="KW-0547">Nucleotide-binding</keyword>
<dbReference type="InterPro" id="IPR008995">
    <property type="entry name" value="Mo/tungstate-bd_C_term_dom"/>
</dbReference>
<accession>A0AAJ2Q1K5</accession>
<dbReference type="GO" id="GO:0022857">
    <property type="term" value="F:transmembrane transporter activity"/>
    <property type="evidence" value="ECO:0007669"/>
    <property type="project" value="InterPro"/>
</dbReference>
<dbReference type="PROSITE" id="PS00211">
    <property type="entry name" value="ABC_TRANSPORTER_1"/>
    <property type="match status" value="1"/>
</dbReference>
<dbReference type="AlphaFoldDB" id="A0AAJ2Q1K5"/>
<dbReference type="SUPFAM" id="SSF52540">
    <property type="entry name" value="P-loop containing nucleoside triphosphate hydrolases"/>
    <property type="match status" value="1"/>
</dbReference>
<dbReference type="PROSITE" id="PS50893">
    <property type="entry name" value="ABC_TRANSPORTER_2"/>
    <property type="match status" value="1"/>
</dbReference>
<keyword evidence="3" id="KW-0067">ATP-binding</keyword>
<dbReference type="PANTHER" id="PTHR42781:SF4">
    <property type="entry name" value="SPERMIDINE_PUTRESCINE IMPORT ATP-BINDING PROTEIN POTA"/>
    <property type="match status" value="1"/>
</dbReference>
<evidence type="ECO:0000313" key="4">
    <source>
        <dbReference type="Proteomes" id="UP001273589"/>
    </source>
</evidence>
<dbReference type="Pfam" id="PF08402">
    <property type="entry name" value="TOBE_2"/>
    <property type="match status" value="1"/>
</dbReference>
<dbReference type="RefSeq" id="WP_319700613.1">
    <property type="nucleotide sequence ID" value="NZ_JARAWN010000872.1"/>
</dbReference>
<comment type="caution">
    <text evidence="3">The sequence shown here is derived from an EMBL/GenBank/DDBJ whole genome shotgun (WGS) entry which is preliminary data.</text>
</comment>
<protein>
    <submittedName>
        <fullName evidence="3">ABC transporter ATP-binding protein</fullName>
    </submittedName>
</protein>
<dbReference type="SUPFAM" id="SSF50331">
    <property type="entry name" value="MOP-like"/>
    <property type="match status" value="1"/>
</dbReference>